<evidence type="ECO:0000313" key="2">
    <source>
        <dbReference type="EMBL" id="MDQ0367804.1"/>
    </source>
</evidence>
<sequence>MTEAVHLGAMLALAAVWLTAGVLADGLPDAPSARALRQRSGAVLALATSGLAVLIALALIPAPEWSPATPGTVDPRLLSVLLPLIPAVFAAGFTLRRVARIRTATSAFTSAPGVPLPPALRAGAAHPLLAIPLQATALAAALASAVTATLATGWLDPAGSGAIAILITGLTLATLVLAVRHALRHSRLAEGAITVRRASTAALSR</sequence>
<keyword evidence="1" id="KW-0812">Transmembrane</keyword>
<gene>
    <name evidence="2" type="ORF">J2S42_004473</name>
</gene>
<dbReference type="EMBL" id="JAUSUZ010000001">
    <property type="protein sequence ID" value="MDQ0367804.1"/>
    <property type="molecule type" value="Genomic_DNA"/>
</dbReference>
<keyword evidence="1" id="KW-0472">Membrane</keyword>
<feature type="transmembrane region" description="Helical" evidence="1">
    <location>
        <begin position="40"/>
        <end position="62"/>
    </location>
</feature>
<keyword evidence="3" id="KW-1185">Reference proteome</keyword>
<feature type="transmembrane region" description="Helical" evidence="1">
    <location>
        <begin position="77"/>
        <end position="95"/>
    </location>
</feature>
<evidence type="ECO:0000256" key="1">
    <source>
        <dbReference type="SAM" id="Phobius"/>
    </source>
</evidence>
<feature type="transmembrane region" description="Helical" evidence="1">
    <location>
        <begin position="161"/>
        <end position="179"/>
    </location>
</feature>
<name>A0AAE4AYW0_9ACTN</name>
<proteinExistence type="predicted"/>
<evidence type="ECO:0000313" key="3">
    <source>
        <dbReference type="Proteomes" id="UP001240236"/>
    </source>
</evidence>
<organism evidence="2 3">
    <name type="scientific">Catenuloplanes indicus</name>
    <dbReference type="NCBI Taxonomy" id="137267"/>
    <lineage>
        <taxon>Bacteria</taxon>
        <taxon>Bacillati</taxon>
        <taxon>Actinomycetota</taxon>
        <taxon>Actinomycetes</taxon>
        <taxon>Micromonosporales</taxon>
        <taxon>Micromonosporaceae</taxon>
        <taxon>Catenuloplanes</taxon>
    </lineage>
</organism>
<feature type="transmembrane region" description="Helical" evidence="1">
    <location>
        <begin position="135"/>
        <end position="155"/>
    </location>
</feature>
<protein>
    <submittedName>
        <fullName evidence="2">Uncharacterized protein</fullName>
    </submittedName>
</protein>
<dbReference type="Proteomes" id="UP001240236">
    <property type="component" value="Unassembled WGS sequence"/>
</dbReference>
<feature type="transmembrane region" description="Helical" evidence="1">
    <location>
        <begin position="6"/>
        <end position="28"/>
    </location>
</feature>
<reference evidence="2 3" key="1">
    <citation type="submission" date="2023-07" db="EMBL/GenBank/DDBJ databases">
        <title>Sequencing the genomes of 1000 actinobacteria strains.</title>
        <authorList>
            <person name="Klenk H.-P."/>
        </authorList>
    </citation>
    <scope>NUCLEOTIDE SEQUENCE [LARGE SCALE GENOMIC DNA]</scope>
    <source>
        <strain evidence="2 3">DSM 44709</strain>
    </source>
</reference>
<dbReference type="RefSeq" id="WP_307242082.1">
    <property type="nucleotide sequence ID" value="NZ_JAUSUZ010000001.1"/>
</dbReference>
<dbReference type="AlphaFoldDB" id="A0AAE4AYW0"/>
<keyword evidence="1" id="KW-1133">Transmembrane helix</keyword>
<comment type="caution">
    <text evidence="2">The sequence shown here is derived from an EMBL/GenBank/DDBJ whole genome shotgun (WGS) entry which is preliminary data.</text>
</comment>
<accession>A0AAE4AYW0</accession>